<organism evidence="16 17">
    <name type="scientific">Erythroxylum novogranatense</name>
    <dbReference type="NCBI Taxonomy" id="1862640"/>
    <lineage>
        <taxon>Eukaryota</taxon>
        <taxon>Viridiplantae</taxon>
        <taxon>Streptophyta</taxon>
        <taxon>Embryophyta</taxon>
        <taxon>Tracheophyta</taxon>
        <taxon>Spermatophyta</taxon>
        <taxon>Magnoliopsida</taxon>
        <taxon>eudicotyledons</taxon>
        <taxon>Gunneridae</taxon>
        <taxon>Pentapetalae</taxon>
        <taxon>rosids</taxon>
        <taxon>fabids</taxon>
        <taxon>Malpighiales</taxon>
        <taxon>Erythroxylaceae</taxon>
        <taxon>Erythroxylum</taxon>
    </lineage>
</organism>
<dbReference type="InterPro" id="IPR011124">
    <property type="entry name" value="Znf_CW"/>
</dbReference>
<reference evidence="16 17" key="1">
    <citation type="submission" date="2021-09" db="EMBL/GenBank/DDBJ databases">
        <title>Genomic insights and catalytic innovation underlie evolution of tropane alkaloids biosynthesis.</title>
        <authorList>
            <person name="Wang Y.-J."/>
            <person name="Tian T."/>
            <person name="Huang J.-P."/>
            <person name="Huang S.-X."/>
        </authorList>
    </citation>
    <scope>NUCLEOTIDE SEQUENCE [LARGE SCALE GENOMIC DNA]</scope>
    <source>
        <strain evidence="16">KIB-2018</strain>
        <tissue evidence="16">Leaf</tissue>
    </source>
</reference>
<dbReference type="InterPro" id="IPR046341">
    <property type="entry name" value="SET_dom_sf"/>
</dbReference>
<dbReference type="GO" id="GO:0008270">
    <property type="term" value="F:zinc ion binding"/>
    <property type="evidence" value="ECO:0007669"/>
    <property type="project" value="UniProtKB-KW"/>
</dbReference>
<feature type="compositionally biased region" description="Basic residues" evidence="11">
    <location>
        <begin position="697"/>
        <end position="710"/>
    </location>
</feature>
<keyword evidence="8" id="KW-0863">Zinc-finger</keyword>
<dbReference type="InterPro" id="IPR006560">
    <property type="entry name" value="AWS_dom"/>
</dbReference>
<evidence type="ECO:0000256" key="7">
    <source>
        <dbReference type="ARBA" id="ARBA00022723"/>
    </source>
</evidence>
<dbReference type="Gene3D" id="3.30.40.100">
    <property type="match status" value="1"/>
</dbReference>
<keyword evidence="7" id="KW-0479">Metal-binding</keyword>
<feature type="region of interest" description="Disordered" evidence="11">
    <location>
        <begin position="688"/>
        <end position="727"/>
    </location>
</feature>
<dbReference type="InterPro" id="IPR003616">
    <property type="entry name" value="Post-SET_dom"/>
</dbReference>
<feature type="region of interest" description="Disordered" evidence="11">
    <location>
        <begin position="620"/>
        <end position="657"/>
    </location>
</feature>
<proteinExistence type="predicted"/>
<sequence length="2195" mass="242611">MGSCENSVEVHEPLQPVATEQNCRSEVVRCLDSEALPCVDASCGIRDCSVDPTCMRDGCSESYRNGNVDCVEPSEGTAFVCVDDGSTAGSQTVVGLMEGIRLGEQCRVGGDCLNDESGLGTHHDNVETNNRLFVGNIGSSGKHERLDNCERLPACYDQQDEQLDGVNVIVQEGVEEKTDSATTMRTHDCDKTLLLPSLEMPVGCVLEKVSNKNDVEQDKQKENAPSVEMAEVDIGDKGFNRVHTDNHSQISSSQDRETLSVTCQPGASVLQDNQKDDAICGLSMRRIVVEKTSDSLAGEETAASYQFLACQDWKKFVGKLPMTGSVQKDIQQDGQEATKPVEYCLEEGCAKILKKVGSPLDKVENIPRDHMLSLSDITFPSLDTKSVDALVIKSGAGKESDAFVEHLCSNMSPHHYQIPVKLSNADDLNTNHDWQYNHNGGAVADCLSAKNNELHNAADICIKVLPLQPCQKIMEKSSVSDSLSDCVQMNEQRDNGSLDGPLTECTSEVMEEKTDVGIDTNNEACKPLIDIDKKTNSIEVGLPEVAPAYSAEKLLSSHSGRCFGHLEEETSNRLGTSHFYGKDVFGTIIPSCMVSCSREIEEEGKDKAIHFHSCETNCPDIGSSSSRKSNRVRRSGKKKCTAKRSRNKSKASELPFSNIARKKRTAFSKPVRSSTWGVLGNITQIFGLSDQQNHGSPKVRIRKGSKKHNNSKAGGSSRRSRGKPRASGNCIRLRVKVGKDVCQKNPCFFFADANDTSSFAEPHQKPTFNRPNLDGCYEDKLGDERSEKQLQCFDNKVEDTSYTAVIDAHLAHEDVDSTVVHEKLAGTSVQDYVVVPSLVEVGTQGAAIENMYRDPGTSPDSEVINLTPENQVSSDPVLTSKVFSLPENVTCGKKAKKRDGLSQASCHRKKDGLHGAANVNRAKPEKKLECQQKETEEFCSSEILISCISPNRSSNSSSDEHPQLPLSRDTEFGPSSEALMVDPTTEDNIVNSLANGKFSDSKSLLPSTKFVQRASRKSGGMRKRSSKMSGCARIRKENDSRQGGVDRKTVDKKKRSEKCDYDPKVKDDPESAGNHTEIGQIDIREDPACLHAAKFEVGLDSVIEQYSPNDNAWVRCDDCHKWRRIPFALVDSIGQTNCKWICKDNTDEAYADCSIAQEKSNAEINAELGLSDAEEDAYDFLSNDGRLESKHGTVSKEHEFTRISTNQFLHRKRRTQTIDEIMVCHCKIPVDGGLGCGDECLNRMLNIECVQGTCPCGDLCSNQQFQKQNYARMKWNRCGKKGFGLRLEEDISRGQFLIEYVGEVLDMRTYEARQKEYASKGHKHFYFMTLDGSEVIDACGKGNLGRFINHSCDPNCRTEKWVVNGEICIGLFALRDMKKGEEVTFDYNYVRVFGAAAKKCYCGSPQCRGYIGGDPTNTEFIDQVDSDEEFLEPVMLEDGEAESKISRISSFKGSLLQVSESVSKVQDDMDKFKLTSEKIEDGIEIKDSVKRSPAAVTQLSSSSILDEVKGSSSLSGQLVDLTNEGEDATDKATFAVQKDISMEEATNKTTCPIQTLEASPNQSSLEVTAANKKSKSIMSGEKRVFVKSRFLIRTSHQSNIVKRGKSTNNGPSMNKIQIMLEKSQSHSTKPRKLVEVTTNGQFEAVEEKLNELLDVDGGICKRKDAPKGYLKLLLLTAASGSTGSGEAIQSNRELSMILDALLKTKSKAVLMDVLNKNGLRMLHNMMKQYRRDFKKIPILRKLLKVLEYLAVREILTTEHISGGPPCPGMESFMESMLSLTEHNDKQVHQIARNFRDRWIPRHLRRFGYIDRDDGRMENHRGLNCSRIPSNNHWHDEGVKPVEASVAVAEAEANLTTAVHDDSLAPCVNGVIKMRKRKSRWDQPAEVNSASKFFQHDELRNDSVLLQKLEISKQVMGNADKESGEVNYCPHCVRNYSLQDENSGANVGRKNMHEDVPPGFSSLVTPNVVSSNDSSTCDLSQQNVCYSKCSGGGVVGYPQKKFISRLPVSYGIPLPIVQQFGLYQTEAVDSWVIAPGMPFFPFPPLPPLPHHTLPSSSCDVNSMETNEAAEGGKHENCNPAYAYLNDDSASTAGANHSDVDIPVANVQQTVKRAREPLYDLGRRYFKQQKWNKASVPPRVRKRNGWGSIANNSRGVICSSDIGSIANEQRNSYCLQDVSSRVEKDGNYFNQHSRAPI</sequence>
<keyword evidence="9" id="KW-0862">Zinc</keyword>
<dbReference type="Pfam" id="PF07496">
    <property type="entry name" value="zf-CW"/>
    <property type="match status" value="1"/>
</dbReference>
<keyword evidence="10" id="KW-0539">Nucleus</keyword>
<evidence type="ECO:0000259" key="12">
    <source>
        <dbReference type="PROSITE" id="PS50280"/>
    </source>
</evidence>
<dbReference type="GO" id="GO:0032259">
    <property type="term" value="P:methylation"/>
    <property type="evidence" value="ECO:0007669"/>
    <property type="project" value="UniProtKB-KW"/>
</dbReference>
<dbReference type="PANTHER" id="PTHR22884">
    <property type="entry name" value="SET DOMAIN PROTEINS"/>
    <property type="match status" value="1"/>
</dbReference>
<feature type="region of interest" description="Disordered" evidence="11">
    <location>
        <begin position="950"/>
        <end position="979"/>
    </location>
</feature>
<evidence type="ECO:0000313" key="17">
    <source>
        <dbReference type="Proteomes" id="UP001159364"/>
    </source>
</evidence>
<dbReference type="Pfam" id="PF17907">
    <property type="entry name" value="AWS"/>
    <property type="match status" value="1"/>
</dbReference>
<dbReference type="SMART" id="SM00570">
    <property type="entry name" value="AWS"/>
    <property type="match status" value="1"/>
</dbReference>
<keyword evidence="6" id="KW-0949">S-adenosyl-L-methionine</keyword>
<feature type="domain" description="CW-type" evidence="14">
    <location>
        <begin position="1107"/>
        <end position="1161"/>
    </location>
</feature>
<evidence type="ECO:0000256" key="11">
    <source>
        <dbReference type="SAM" id="MobiDB-lite"/>
    </source>
</evidence>
<evidence type="ECO:0000256" key="9">
    <source>
        <dbReference type="ARBA" id="ARBA00022833"/>
    </source>
</evidence>
<keyword evidence="3" id="KW-0158">Chromosome</keyword>
<keyword evidence="17" id="KW-1185">Reference proteome</keyword>
<feature type="region of interest" description="Disordered" evidence="11">
    <location>
        <begin position="1009"/>
        <end position="1075"/>
    </location>
</feature>
<dbReference type="CDD" id="cd19172">
    <property type="entry name" value="SET_SETD2"/>
    <property type="match status" value="1"/>
</dbReference>
<evidence type="ECO:0000256" key="8">
    <source>
        <dbReference type="ARBA" id="ARBA00022771"/>
    </source>
</evidence>
<evidence type="ECO:0000256" key="4">
    <source>
        <dbReference type="ARBA" id="ARBA00022603"/>
    </source>
</evidence>
<dbReference type="GO" id="GO:0005694">
    <property type="term" value="C:chromosome"/>
    <property type="evidence" value="ECO:0007669"/>
    <property type="project" value="UniProtKB-SubCell"/>
</dbReference>
<dbReference type="Gene3D" id="2.170.270.10">
    <property type="entry name" value="SET domain"/>
    <property type="match status" value="1"/>
</dbReference>
<dbReference type="InterPro" id="IPR050777">
    <property type="entry name" value="SET2_Histone-Lys_MeTrsfase"/>
</dbReference>
<dbReference type="InterPro" id="IPR044437">
    <property type="entry name" value="SETD2/Set2_SET"/>
</dbReference>
<evidence type="ECO:0008006" key="18">
    <source>
        <dbReference type="Google" id="ProtNLM"/>
    </source>
</evidence>
<accession>A0AAV8U2L3</accession>
<keyword evidence="5" id="KW-0808">Transferase</keyword>
<gene>
    <name evidence="16" type="ORF">K2173_028590</name>
</gene>
<evidence type="ECO:0000259" key="13">
    <source>
        <dbReference type="PROSITE" id="PS50868"/>
    </source>
</evidence>
<dbReference type="PROSITE" id="PS50280">
    <property type="entry name" value="SET"/>
    <property type="match status" value="1"/>
</dbReference>
<dbReference type="SUPFAM" id="SSF82199">
    <property type="entry name" value="SET domain"/>
    <property type="match status" value="1"/>
</dbReference>
<feature type="compositionally biased region" description="Basic and acidic residues" evidence="11">
    <location>
        <begin position="1034"/>
        <end position="1049"/>
    </location>
</feature>
<dbReference type="GO" id="GO:0046975">
    <property type="term" value="F:histone H3K36 methyltransferase activity"/>
    <property type="evidence" value="ECO:0007669"/>
    <property type="project" value="InterPro"/>
</dbReference>
<dbReference type="InterPro" id="IPR001214">
    <property type="entry name" value="SET_dom"/>
</dbReference>
<protein>
    <recommendedName>
        <fullName evidence="18">Histone-lysine N-methyltransferase ASHH2</fullName>
    </recommendedName>
</protein>
<keyword evidence="4" id="KW-0489">Methyltransferase</keyword>
<feature type="domain" description="SET" evidence="12">
    <location>
        <begin position="1271"/>
        <end position="1388"/>
    </location>
</feature>
<dbReference type="PROSITE" id="PS51215">
    <property type="entry name" value="AWS"/>
    <property type="match status" value="1"/>
</dbReference>
<dbReference type="GO" id="GO:0005634">
    <property type="term" value="C:nucleus"/>
    <property type="evidence" value="ECO:0007669"/>
    <property type="project" value="UniProtKB-SubCell"/>
</dbReference>
<dbReference type="PROSITE" id="PS51050">
    <property type="entry name" value="ZF_CW"/>
    <property type="match status" value="1"/>
</dbReference>
<dbReference type="Pfam" id="PF00856">
    <property type="entry name" value="SET"/>
    <property type="match status" value="1"/>
</dbReference>
<feature type="compositionally biased region" description="Basic residues" evidence="11">
    <location>
        <begin position="628"/>
        <end position="649"/>
    </location>
</feature>
<feature type="domain" description="AWS" evidence="15">
    <location>
        <begin position="1219"/>
        <end position="1269"/>
    </location>
</feature>
<dbReference type="SMART" id="SM00508">
    <property type="entry name" value="PostSET"/>
    <property type="match status" value="1"/>
</dbReference>
<feature type="domain" description="Post-SET" evidence="13">
    <location>
        <begin position="1396"/>
        <end position="1412"/>
    </location>
</feature>
<feature type="compositionally biased region" description="Basic and acidic residues" evidence="11">
    <location>
        <begin position="1057"/>
        <end position="1069"/>
    </location>
</feature>
<evidence type="ECO:0000256" key="2">
    <source>
        <dbReference type="ARBA" id="ARBA00004286"/>
    </source>
</evidence>
<feature type="compositionally biased region" description="Basic residues" evidence="11">
    <location>
        <begin position="1014"/>
        <end position="1026"/>
    </location>
</feature>
<evidence type="ECO:0000256" key="1">
    <source>
        <dbReference type="ARBA" id="ARBA00004123"/>
    </source>
</evidence>
<evidence type="ECO:0000256" key="6">
    <source>
        <dbReference type="ARBA" id="ARBA00022691"/>
    </source>
</evidence>
<dbReference type="EMBL" id="JAIWQS010000002">
    <property type="protein sequence ID" value="KAJ8773413.1"/>
    <property type="molecule type" value="Genomic_DNA"/>
</dbReference>
<evidence type="ECO:0000256" key="3">
    <source>
        <dbReference type="ARBA" id="ARBA00022454"/>
    </source>
</evidence>
<dbReference type="Proteomes" id="UP001159364">
    <property type="component" value="Linkage Group LG02"/>
</dbReference>
<comment type="caution">
    <text evidence="16">The sequence shown here is derived from an EMBL/GenBank/DDBJ whole genome shotgun (WGS) entry which is preliminary data.</text>
</comment>
<dbReference type="FunFam" id="2.170.270.10:FF:000035">
    <property type="entry name" value="Histone-lysine N-methyltransferase"/>
    <property type="match status" value="1"/>
</dbReference>
<evidence type="ECO:0000256" key="5">
    <source>
        <dbReference type="ARBA" id="ARBA00022679"/>
    </source>
</evidence>
<evidence type="ECO:0000313" key="16">
    <source>
        <dbReference type="EMBL" id="KAJ8773413.1"/>
    </source>
</evidence>
<comment type="subcellular location">
    <subcellularLocation>
        <location evidence="2">Chromosome</location>
    </subcellularLocation>
    <subcellularLocation>
        <location evidence="1">Nucleus</location>
    </subcellularLocation>
</comment>
<dbReference type="PROSITE" id="PS50868">
    <property type="entry name" value="POST_SET"/>
    <property type="match status" value="1"/>
</dbReference>
<dbReference type="SMART" id="SM00317">
    <property type="entry name" value="SET"/>
    <property type="match status" value="1"/>
</dbReference>
<evidence type="ECO:0000259" key="14">
    <source>
        <dbReference type="PROSITE" id="PS51050"/>
    </source>
</evidence>
<evidence type="ECO:0000259" key="15">
    <source>
        <dbReference type="PROSITE" id="PS51215"/>
    </source>
</evidence>
<name>A0AAV8U2L3_9ROSI</name>
<evidence type="ECO:0000256" key="10">
    <source>
        <dbReference type="ARBA" id="ARBA00023242"/>
    </source>
</evidence>